<protein>
    <submittedName>
        <fullName evidence="2">Uncharacterized protein</fullName>
    </submittedName>
</protein>
<name>A0AAV2D8R7_9ROSI</name>
<dbReference type="AlphaFoldDB" id="A0AAV2D8R7"/>
<reference evidence="2 3" key="1">
    <citation type="submission" date="2024-04" db="EMBL/GenBank/DDBJ databases">
        <authorList>
            <person name="Fracassetti M."/>
        </authorList>
    </citation>
    <scope>NUCLEOTIDE SEQUENCE [LARGE SCALE GENOMIC DNA]</scope>
</reference>
<feature type="compositionally biased region" description="Basic and acidic residues" evidence="1">
    <location>
        <begin position="43"/>
        <end position="52"/>
    </location>
</feature>
<feature type="region of interest" description="Disordered" evidence="1">
    <location>
        <begin position="159"/>
        <end position="180"/>
    </location>
</feature>
<feature type="compositionally biased region" description="Basic residues" evidence="1">
    <location>
        <begin position="171"/>
        <end position="180"/>
    </location>
</feature>
<organism evidence="2 3">
    <name type="scientific">Linum trigynum</name>
    <dbReference type="NCBI Taxonomy" id="586398"/>
    <lineage>
        <taxon>Eukaryota</taxon>
        <taxon>Viridiplantae</taxon>
        <taxon>Streptophyta</taxon>
        <taxon>Embryophyta</taxon>
        <taxon>Tracheophyta</taxon>
        <taxon>Spermatophyta</taxon>
        <taxon>Magnoliopsida</taxon>
        <taxon>eudicotyledons</taxon>
        <taxon>Gunneridae</taxon>
        <taxon>Pentapetalae</taxon>
        <taxon>rosids</taxon>
        <taxon>fabids</taxon>
        <taxon>Malpighiales</taxon>
        <taxon>Linaceae</taxon>
        <taxon>Linum</taxon>
    </lineage>
</organism>
<evidence type="ECO:0000256" key="1">
    <source>
        <dbReference type="SAM" id="MobiDB-lite"/>
    </source>
</evidence>
<sequence length="180" mass="18429">MTNEVIWVAKATATSLVANGGGSGKGERSTEGGHCPKACSQARGDETPKSNEGDPVPVAGSTVGEKEALVVQVSGSPVERHTEGSDLKGSCSEICHGAGSQASRKVVTHVGTPISSYSGSGKLIDEDGFQLVTRKGKGIMFGTALKIPASSVQARVPLNAQGQALVDRGPPKKGRGRKHK</sequence>
<dbReference type="Proteomes" id="UP001497516">
    <property type="component" value="Chromosome 2"/>
</dbReference>
<feature type="region of interest" description="Disordered" evidence="1">
    <location>
        <begin position="16"/>
        <end position="63"/>
    </location>
</feature>
<proteinExistence type="predicted"/>
<keyword evidence="3" id="KW-1185">Reference proteome</keyword>
<dbReference type="EMBL" id="OZ034815">
    <property type="protein sequence ID" value="CAL1370119.1"/>
    <property type="molecule type" value="Genomic_DNA"/>
</dbReference>
<evidence type="ECO:0000313" key="2">
    <source>
        <dbReference type="EMBL" id="CAL1370119.1"/>
    </source>
</evidence>
<accession>A0AAV2D8R7</accession>
<evidence type="ECO:0000313" key="3">
    <source>
        <dbReference type="Proteomes" id="UP001497516"/>
    </source>
</evidence>
<gene>
    <name evidence="2" type="ORF">LTRI10_LOCUS12370</name>
</gene>